<evidence type="ECO:0000256" key="1">
    <source>
        <dbReference type="SAM" id="MobiDB-lite"/>
    </source>
</evidence>
<reference evidence="2" key="1">
    <citation type="journal article" date="2019" name="bioRxiv">
        <title>The Genome of the Zebra Mussel, Dreissena polymorpha: A Resource for Invasive Species Research.</title>
        <authorList>
            <person name="McCartney M.A."/>
            <person name="Auch B."/>
            <person name="Kono T."/>
            <person name="Mallez S."/>
            <person name="Zhang Y."/>
            <person name="Obille A."/>
            <person name="Becker A."/>
            <person name="Abrahante J.E."/>
            <person name="Garbe J."/>
            <person name="Badalamenti J.P."/>
            <person name="Herman A."/>
            <person name="Mangelson H."/>
            <person name="Liachko I."/>
            <person name="Sullivan S."/>
            <person name="Sone E.D."/>
            <person name="Koren S."/>
            <person name="Silverstein K.A.T."/>
            <person name="Beckman K.B."/>
            <person name="Gohl D.M."/>
        </authorList>
    </citation>
    <scope>NUCLEOTIDE SEQUENCE</scope>
    <source>
        <strain evidence="2">Duluth1</strain>
        <tissue evidence="2">Whole animal</tissue>
    </source>
</reference>
<evidence type="ECO:0000313" key="2">
    <source>
        <dbReference type="EMBL" id="KAH3717781.1"/>
    </source>
</evidence>
<sequence length="72" mass="7589">MSRRLVQGSGNKDLHRRSLPRKLCAGSQDPCVAREAPAPGGQCPSKSHDQSAPSRDQQLRGHWSISGAVGGG</sequence>
<evidence type="ECO:0000313" key="3">
    <source>
        <dbReference type="Proteomes" id="UP000828390"/>
    </source>
</evidence>
<feature type="region of interest" description="Disordered" evidence="1">
    <location>
        <begin position="1"/>
        <end position="72"/>
    </location>
</feature>
<comment type="caution">
    <text evidence="2">The sequence shown here is derived from an EMBL/GenBank/DDBJ whole genome shotgun (WGS) entry which is preliminary data.</text>
</comment>
<dbReference type="AlphaFoldDB" id="A0A9D4C640"/>
<accession>A0A9D4C640</accession>
<keyword evidence="3" id="KW-1185">Reference proteome</keyword>
<name>A0A9D4C640_DREPO</name>
<organism evidence="2 3">
    <name type="scientific">Dreissena polymorpha</name>
    <name type="common">Zebra mussel</name>
    <name type="synonym">Mytilus polymorpha</name>
    <dbReference type="NCBI Taxonomy" id="45954"/>
    <lineage>
        <taxon>Eukaryota</taxon>
        <taxon>Metazoa</taxon>
        <taxon>Spiralia</taxon>
        <taxon>Lophotrochozoa</taxon>
        <taxon>Mollusca</taxon>
        <taxon>Bivalvia</taxon>
        <taxon>Autobranchia</taxon>
        <taxon>Heteroconchia</taxon>
        <taxon>Euheterodonta</taxon>
        <taxon>Imparidentia</taxon>
        <taxon>Neoheterodontei</taxon>
        <taxon>Myida</taxon>
        <taxon>Dreissenoidea</taxon>
        <taxon>Dreissenidae</taxon>
        <taxon>Dreissena</taxon>
    </lineage>
</organism>
<dbReference type="EMBL" id="JAIWYP010000013">
    <property type="protein sequence ID" value="KAH3717781.1"/>
    <property type="molecule type" value="Genomic_DNA"/>
</dbReference>
<protein>
    <submittedName>
        <fullName evidence="2">Uncharacterized protein</fullName>
    </submittedName>
</protein>
<proteinExistence type="predicted"/>
<gene>
    <name evidence="2" type="ORF">DPMN_060577</name>
</gene>
<dbReference type="Proteomes" id="UP000828390">
    <property type="component" value="Unassembled WGS sequence"/>
</dbReference>
<reference evidence="2" key="2">
    <citation type="submission" date="2020-11" db="EMBL/GenBank/DDBJ databases">
        <authorList>
            <person name="McCartney M.A."/>
            <person name="Auch B."/>
            <person name="Kono T."/>
            <person name="Mallez S."/>
            <person name="Becker A."/>
            <person name="Gohl D.M."/>
            <person name="Silverstein K.A.T."/>
            <person name="Koren S."/>
            <person name="Bechman K.B."/>
            <person name="Herman A."/>
            <person name="Abrahante J.E."/>
            <person name="Garbe J."/>
        </authorList>
    </citation>
    <scope>NUCLEOTIDE SEQUENCE</scope>
    <source>
        <strain evidence="2">Duluth1</strain>
        <tissue evidence="2">Whole animal</tissue>
    </source>
</reference>